<dbReference type="GO" id="GO:0052837">
    <property type="term" value="P:thiazole biosynthetic process"/>
    <property type="evidence" value="ECO:0007669"/>
    <property type="project" value="InterPro"/>
</dbReference>
<evidence type="ECO:0000256" key="4">
    <source>
        <dbReference type="ARBA" id="ARBA00022679"/>
    </source>
</evidence>
<protein>
    <recommendedName>
        <fullName evidence="14">THUMP domain-containing protein</fullName>
    </recommendedName>
</protein>
<dbReference type="InterPro" id="IPR014729">
    <property type="entry name" value="Rossmann-like_a/b/a_fold"/>
</dbReference>
<dbReference type="GO" id="GO:0004810">
    <property type="term" value="F:CCA tRNA nucleotidyltransferase activity"/>
    <property type="evidence" value="ECO:0007669"/>
    <property type="project" value="InterPro"/>
</dbReference>
<keyword evidence="8" id="KW-0784">Thiamine biosynthesis</keyword>
<evidence type="ECO:0000256" key="9">
    <source>
        <dbReference type="ARBA" id="ARBA00023157"/>
    </source>
</evidence>
<name>A0A0F9V0D6_9ZZZZ</name>
<dbReference type="InterPro" id="IPR026340">
    <property type="entry name" value="THII_Thiazole_biosynth_dom"/>
</dbReference>
<dbReference type="PANTHER" id="PTHR43209:SF1">
    <property type="entry name" value="TRNA SULFURTRANSFERASE"/>
    <property type="match status" value="1"/>
</dbReference>
<dbReference type="InterPro" id="IPR001763">
    <property type="entry name" value="Rhodanese-like_dom"/>
</dbReference>
<dbReference type="GO" id="GO:0005524">
    <property type="term" value="F:ATP binding"/>
    <property type="evidence" value="ECO:0007669"/>
    <property type="project" value="UniProtKB-KW"/>
</dbReference>
<dbReference type="SMART" id="SM00981">
    <property type="entry name" value="THUMP"/>
    <property type="match status" value="1"/>
</dbReference>
<dbReference type="CDD" id="cd11716">
    <property type="entry name" value="THUMP_ThiI"/>
    <property type="match status" value="1"/>
</dbReference>
<dbReference type="Gene3D" id="3.40.50.620">
    <property type="entry name" value="HUPs"/>
    <property type="match status" value="1"/>
</dbReference>
<dbReference type="InterPro" id="IPR020536">
    <property type="entry name" value="ThiI_AANH"/>
</dbReference>
<organism evidence="13">
    <name type="scientific">marine sediment metagenome</name>
    <dbReference type="NCBI Taxonomy" id="412755"/>
    <lineage>
        <taxon>unclassified sequences</taxon>
        <taxon>metagenomes</taxon>
        <taxon>ecological metagenomes</taxon>
    </lineage>
</organism>
<dbReference type="NCBIfam" id="TIGR04271">
    <property type="entry name" value="ThiI_C_thiazole"/>
    <property type="match status" value="1"/>
</dbReference>
<feature type="domain" description="THUMP" evidence="12">
    <location>
        <begin position="110"/>
        <end position="214"/>
    </location>
</feature>
<evidence type="ECO:0000256" key="5">
    <source>
        <dbReference type="ARBA" id="ARBA00022741"/>
    </source>
</evidence>
<dbReference type="InterPro" id="IPR054173">
    <property type="entry name" value="ThiI_fer"/>
</dbReference>
<dbReference type="GO" id="GO:0005829">
    <property type="term" value="C:cytosol"/>
    <property type="evidence" value="ECO:0007669"/>
    <property type="project" value="TreeGrafter"/>
</dbReference>
<keyword evidence="5" id="KW-0547">Nucleotide-binding</keyword>
<dbReference type="Gene3D" id="3.40.250.10">
    <property type="entry name" value="Rhodanese-like domain"/>
    <property type="match status" value="1"/>
</dbReference>
<accession>A0A0F9V0D6</accession>
<dbReference type="Pfam" id="PF02926">
    <property type="entry name" value="THUMP"/>
    <property type="match status" value="1"/>
</dbReference>
<dbReference type="PROSITE" id="PS50206">
    <property type="entry name" value="RHODANESE_3"/>
    <property type="match status" value="1"/>
</dbReference>
<dbReference type="InterPro" id="IPR049961">
    <property type="entry name" value="ThiI_N"/>
</dbReference>
<dbReference type="SUPFAM" id="SSF143437">
    <property type="entry name" value="THUMP domain-like"/>
    <property type="match status" value="1"/>
</dbReference>
<dbReference type="Pfam" id="PF22025">
    <property type="entry name" value="ThiI_fer"/>
    <property type="match status" value="1"/>
</dbReference>
<dbReference type="PANTHER" id="PTHR43209">
    <property type="entry name" value="TRNA SULFURTRANSFERASE"/>
    <property type="match status" value="1"/>
</dbReference>
<dbReference type="GO" id="GO:0016783">
    <property type="term" value="F:sulfurtransferase activity"/>
    <property type="evidence" value="ECO:0007669"/>
    <property type="project" value="InterPro"/>
</dbReference>
<keyword evidence="10" id="KW-0676">Redox-active center</keyword>
<dbReference type="Gene3D" id="3.30.2130.30">
    <property type="match status" value="1"/>
</dbReference>
<gene>
    <name evidence="13" type="ORF">LCGC14_0200820</name>
</gene>
<dbReference type="GO" id="GO:0002937">
    <property type="term" value="P:tRNA 4-thiouridine biosynthesis"/>
    <property type="evidence" value="ECO:0007669"/>
    <property type="project" value="TreeGrafter"/>
</dbReference>
<keyword evidence="2" id="KW-0963">Cytoplasm</keyword>
<comment type="caution">
    <text evidence="13">The sequence shown here is derived from an EMBL/GenBank/DDBJ whole genome shotgun (WGS) entry which is preliminary data.</text>
</comment>
<dbReference type="GO" id="GO:0000049">
    <property type="term" value="F:tRNA binding"/>
    <property type="evidence" value="ECO:0007669"/>
    <property type="project" value="UniProtKB-KW"/>
</dbReference>
<evidence type="ECO:0000256" key="8">
    <source>
        <dbReference type="ARBA" id="ARBA00022977"/>
    </source>
</evidence>
<evidence type="ECO:0000259" key="11">
    <source>
        <dbReference type="PROSITE" id="PS50206"/>
    </source>
</evidence>
<dbReference type="InterPro" id="IPR050102">
    <property type="entry name" value="tRNA_sulfurtransferase_ThiI"/>
</dbReference>
<evidence type="ECO:0000256" key="7">
    <source>
        <dbReference type="ARBA" id="ARBA00022884"/>
    </source>
</evidence>
<evidence type="ECO:0000313" key="13">
    <source>
        <dbReference type="EMBL" id="KKN93217.1"/>
    </source>
</evidence>
<evidence type="ECO:0000259" key="12">
    <source>
        <dbReference type="PROSITE" id="PS51165"/>
    </source>
</evidence>
<dbReference type="CDD" id="cd01712">
    <property type="entry name" value="PPase_ThiI"/>
    <property type="match status" value="1"/>
</dbReference>
<keyword evidence="6" id="KW-0067">ATP-binding</keyword>
<comment type="subcellular location">
    <subcellularLocation>
        <location evidence="1">Cytoplasm</location>
    </subcellularLocation>
</comment>
<keyword evidence="7" id="KW-0694">RNA-binding</keyword>
<dbReference type="InterPro" id="IPR049962">
    <property type="entry name" value="THUMP_ThiI"/>
</dbReference>
<keyword evidence="3" id="KW-0820">tRNA-binding</keyword>
<proteinExistence type="inferred from homology"/>
<dbReference type="SUPFAM" id="SSF52821">
    <property type="entry name" value="Rhodanese/Cell cycle control phosphatase"/>
    <property type="match status" value="1"/>
</dbReference>
<evidence type="ECO:0000256" key="6">
    <source>
        <dbReference type="ARBA" id="ARBA00022840"/>
    </source>
</evidence>
<dbReference type="SUPFAM" id="SSF52402">
    <property type="entry name" value="Adenine nucleotide alpha hydrolases-like"/>
    <property type="match status" value="1"/>
</dbReference>
<sequence>MAHLMSAGYRLNALFWCRAYADRRRDSTARPAITLGYNAWLCAPYTIPMKLIIKFFPEITIKSRQVRKRFVAQLKGNLKLLLSDIDPAARVNGNWDSLEVNLGSDKALQLRCIERLKNTPGIAHLSEVHEYPLGTLGELAELCVSSIGNQLQGKLFSVRCKRVGKHDFSSQDVAIQVGGELHRRCGAAGVSMKNPEVVVQIEIRDQRVFLIQARHQGMGGFPLGTMEPVLSLLSGGFDSTVASYQMLQRGLLPHFVFFNLGGRAHELGVRQVAHYLWQQYASSHRLRFVSVPFEGVVAEILENVENSQMGVVLKRMMLRAADRVAYRLGIDALVTGEAIAQVASQTLPNLSVIDKAAERFVIRPLITTSKLDIIDTARRIGTLDFSSSMPEYCGVISVGPAIRTTVAKVEEVEACFDFEVLSRAVESATYTDCSELDQVMEGGAEVEMVNTALTGQVVLDIRHPDEQDARPLALPGIEVQAVPFFRLNSVFTTLDASRAYLLYCEKGVMSQLHAQYLLDAGHDNVRVLRLPKN</sequence>
<evidence type="ECO:0008006" key="14">
    <source>
        <dbReference type="Google" id="ProtNLM"/>
    </source>
</evidence>
<keyword evidence="9" id="KW-1015">Disulfide bond</keyword>
<dbReference type="Pfam" id="PF02568">
    <property type="entry name" value="ThiI"/>
    <property type="match status" value="1"/>
</dbReference>
<evidence type="ECO:0000256" key="10">
    <source>
        <dbReference type="ARBA" id="ARBA00023284"/>
    </source>
</evidence>
<dbReference type="InterPro" id="IPR004114">
    <property type="entry name" value="THUMP_dom"/>
</dbReference>
<dbReference type="InterPro" id="IPR036873">
    <property type="entry name" value="Rhodanese-like_dom_sf"/>
</dbReference>
<dbReference type="PROSITE" id="PS51165">
    <property type="entry name" value="THUMP"/>
    <property type="match status" value="1"/>
</dbReference>
<dbReference type="AlphaFoldDB" id="A0A0F9V0D6"/>
<dbReference type="InterPro" id="IPR003720">
    <property type="entry name" value="tRNA_STrfase"/>
</dbReference>
<feature type="domain" description="Rhodanese" evidence="11">
    <location>
        <begin position="452"/>
        <end position="531"/>
    </location>
</feature>
<evidence type="ECO:0000256" key="1">
    <source>
        <dbReference type="ARBA" id="ARBA00004496"/>
    </source>
</evidence>
<dbReference type="NCBIfam" id="TIGR00342">
    <property type="entry name" value="tRNA uracil 4-sulfurtransferase ThiI"/>
    <property type="match status" value="1"/>
</dbReference>
<reference evidence="13" key="1">
    <citation type="journal article" date="2015" name="Nature">
        <title>Complex archaea that bridge the gap between prokaryotes and eukaryotes.</title>
        <authorList>
            <person name="Spang A."/>
            <person name="Saw J.H."/>
            <person name="Jorgensen S.L."/>
            <person name="Zaremba-Niedzwiedzka K."/>
            <person name="Martijn J."/>
            <person name="Lind A.E."/>
            <person name="van Eijk R."/>
            <person name="Schleper C."/>
            <person name="Guy L."/>
            <person name="Ettema T.J."/>
        </authorList>
    </citation>
    <scope>NUCLEOTIDE SEQUENCE</scope>
</reference>
<evidence type="ECO:0000256" key="3">
    <source>
        <dbReference type="ARBA" id="ARBA00022555"/>
    </source>
</evidence>
<dbReference type="EMBL" id="LAZR01000088">
    <property type="protein sequence ID" value="KKN93217.1"/>
    <property type="molecule type" value="Genomic_DNA"/>
</dbReference>
<dbReference type="HAMAP" id="MF_00021">
    <property type="entry name" value="ThiI"/>
    <property type="match status" value="1"/>
</dbReference>
<keyword evidence="4" id="KW-0808">Transferase</keyword>
<evidence type="ECO:0000256" key="2">
    <source>
        <dbReference type="ARBA" id="ARBA00022490"/>
    </source>
</evidence>
<dbReference type="GO" id="GO:0009228">
    <property type="term" value="P:thiamine biosynthetic process"/>
    <property type="evidence" value="ECO:0007669"/>
    <property type="project" value="UniProtKB-KW"/>
</dbReference>